<keyword evidence="1" id="KW-0812">Transmembrane</keyword>
<dbReference type="Gene3D" id="3.40.50.1820">
    <property type="entry name" value="alpha/beta hydrolase"/>
    <property type="match status" value="1"/>
</dbReference>
<sequence>MTRTLLVTLALVAGLYLAICLMLFLFQRNLLYFPQPRAVQAPENTLELAVPEGRLVVTVRPRPGAQALLYFGGNGEDVSLNLEQLAEAFPDRALYLMHYPGYGGSSGEPSEALILRDAELLYDHIRDRHEQVALVGRSLGSGVAVQLAGKRPVSRLVLITPYDSIENVAAGRFPWAPVRGLLRDRYRSADVVGALHVPTLLMLASDDQVIPRDSSERLAAAFAPGVARLEVLDGAGHNDISLHPRYLPLLTEALR</sequence>
<dbReference type="PANTHER" id="PTHR12277">
    <property type="entry name" value="ALPHA/BETA HYDROLASE DOMAIN-CONTAINING PROTEIN"/>
    <property type="match status" value="1"/>
</dbReference>
<name>A0AAU7Y4F8_9PSED</name>
<dbReference type="PANTHER" id="PTHR12277:SF81">
    <property type="entry name" value="PROTEIN ABHD13"/>
    <property type="match status" value="1"/>
</dbReference>
<dbReference type="SUPFAM" id="SSF53474">
    <property type="entry name" value="alpha/beta-Hydrolases"/>
    <property type="match status" value="1"/>
</dbReference>
<dbReference type="InterPro" id="IPR000073">
    <property type="entry name" value="AB_hydrolase_1"/>
</dbReference>
<dbReference type="AlphaFoldDB" id="A0AAU7Y4F8"/>
<evidence type="ECO:0000259" key="2">
    <source>
        <dbReference type="Pfam" id="PF00561"/>
    </source>
</evidence>
<organism evidence="3">
    <name type="scientific">Pseudomonas solani</name>
    <dbReference type="NCBI Taxonomy" id="2731552"/>
    <lineage>
        <taxon>Bacteria</taxon>
        <taxon>Pseudomonadati</taxon>
        <taxon>Pseudomonadota</taxon>
        <taxon>Gammaproteobacteria</taxon>
        <taxon>Pseudomonadales</taxon>
        <taxon>Pseudomonadaceae</taxon>
        <taxon>Pseudomonas</taxon>
    </lineage>
</organism>
<evidence type="ECO:0000256" key="1">
    <source>
        <dbReference type="SAM" id="Phobius"/>
    </source>
</evidence>
<dbReference type="Pfam" id="PF00561">
    <property type="entry name" value="Abhydrolase_1"/>
    <property type="match status" value="1"/>
</dbReference>
<dbReference type="EMBL" id="CP158373">
    <property type="protein sequence ID" value="XBY65064.1"/>
    <property type="molecule type" value="Genomic_DNA"/>
</dbReference>
<keyword evidence="1" id="KW-1133">Transmembrane helix</keyword>
<reference evidence="3" key="1">
    <citation type="submission" date="2023-08" db="EMBL/GenBank/DDBJ databases">
        <title>Increased levels of nutrients transform a symbiont into a lethal pathobiont.</title>
        <authorList>
            <person name="Lachnit T."/>
            <person name="Ulrich L."/>
            <person name="Willmer F.M."/>
            <person name="Hasenbein T."/>
            <person name="Steiner L.X."/>
            <person name="Wolters M."/>
            <person name="Herbst E.M."/>
            <person name="Deines P."/>
        </authorList>
    </citation>
    <scope>NUCLEOTIDE SEQUENCE</scope>
    <source>
        <strain evidence="3">T3</strain>
    </source>
</reference>
<feature type="transmembrane region" description="Helical" evidence="1">
    <location>
        <begin position="6"/>
        <end position="26"/>
    </location>
</feature>
<feature type="domain" description="AB hydrolase-1" evidence="2">
    <location>
        <begin position="68"/>
        <end position="175"/>
    </location>
</feature>
<protein>
    <submittedName>
        <fullName evidence="3">Alpha/beta fold hydrolase</fullName>
    </submittedName>
</protein>
<dbReference type="RefSeq" id="WP_350447725.1">
    <property type="nucleotide sequence ID" value="NZ_CP158373.1"/>
</dbReference>
<dbReference type="InterPro" id="IPR029058">
    <property type="entry name" value="AB_hydrolase_fold"/>
</dbReference>
<dbReference type="GO" id="GO:0016787">
    <property type="term" value="F:hydrolase activity"/>
    <property type="evidence" value="ECO:0007669"/>
    <property type="project" value="UniProtKB-KW"/>
</dbReference>
<keyword evidence="3" id="KW-0378">Hydrolase</keyword>
<accession>A0AAU7Y4F8</accession>
<proteinExistence type="predicted"/>
<gene>
    <name evidence="3" type="ORF">ABS648_04660</name>
</gene>
<keyword evidence="1" id="KW-0472">Membrane</keyword>
<evidence type="ECO:0000313" key="3">
    <source>
        <dbReference type="EMBL" id="XBY65064.1"/>
    </source>
</evidence>